<organism evidence="1 2">
    <name type="scientific">Pseudomonas savastanoi pv. glycinea</name>
    <name type="common">Pseudomonas syringae pv. glycinea</name>
    <dbReference type="NCBI Taxonomy" id="318"/>
    <lineage>
        <taxon>Bacteria</taxon>
        <taxon>Pseudomonadati</taxon>
        <taxon>Pseudomonadota</taxon>
        <taxon>Gammaproteobacteria</taxon>
        <taxon>Pseudomonadales</taxon>
        <taxon>Pseudomonadaceae</taxon>
        <taxon>Pseudomonas</taxon>
    </lineage>
</organism>
<name>A0A3M4Z1R3_PSESG</name>
<evidence type="ECO:0008006" key="3">
    <source>
        <dbReference type="Google" id="ProtNLM"/>
    </source>
</evidence>
<dbReference type="EMBL" id="RBON01000312">
    <property type="protein sequence ID" value="RMM62085.1"/>
    <property type="molecule type" value="Genomic_DNA"/>
</dbReference>
<evidence type="ECO:0000313" key="1">
    <source>
        <dbReference type="EMBL" id="RMM62085.1"/>
    </source>
</evidence>
<gene>
    <name evidence="1" type="ORF">ALQ73_00077</name>
</gene>
<evidence type="ECO:0000313" key="2">
    <source>
        <dbReference type="Proteomes" id="UP000276829"/>
    </source>
</evidence>
<reference evidence="1 2" key="1">
    <citation type="submission" date="2018-08" db="EMBL/GenBank/DDBJ databases">
        <title>Recombination of ecologically and evolutionarily significant loci maintains genetic cohesion in the Pseudomonas syringae species complex.</title>
        <authorList>
            <person name="Dillon M."/>
            <person name="Thakur S."/>
            <person name="Almeida R.N.D."/>
            <person name="Weir B.S."/>
            <person name="Guttman D.S."/>
        </authorList>
    </citation>
    <scope>NUCLEOTIDE SEQUENCE [LARGE SCALE GENOMIC DNA]</scope>
    <source>
        <strain evidence="1 2">ICMP 4324</strain>
    </source>
</reference>
<dbReference type="Proteomes" id="UP000276829">
    <property type="component" value="Unassembled WGS sequence"/>
</dbReference>
<comment type="caution">
    <text evidence="1">The sequence shown here is derived from an EMBL/GenBank/DDBJ whole genome shotgun (WGS) entry which is preliminary data.</text>
</comment>
<dbReference type="RefSeq" id="WP_122385703.1">
    <property type="nucleotide sequence ID" value="NZ_RBON01000312.1"/>
</dbReference>
<dbReference type="AlphaFoldDB" id="A0A3M4Z1R3"/>
<sequence length="251" mass="28926">MSSVKEHLFEVQQERFLDWAGNRLDREDLEDESEAYQALAQEYSNMMDTYDQEAEYRWLERQSFHEQYIEFGAQLRAAIMLLTHSEHGPYAQMTCKLVYAHAVTLLETMISTSVRALVIRDKAFLLNIAKHIETLHRGKKFTLLEIAEHPKGVEGVILKFLSELTFHNPATIKNVLCVLIGDRMKDLDVSPIVPICNLRHNIVHRNGKTIDDEIIVLEPGEVFQAMNTIDVFASQISRRIRATLDELSEDL</sequence>
<protein>
    <recommendedName>
        <fullName evidence="3">RiboL-PSP-HEPN domain-containing protein</fullName>
    </recommendedName>
</protein>
<accession>A0A3M4Z1R3</accession>
<proteinExistence type="predicted"/>